<gene>
    <name evidence="2" type="ORF">PHYBLDRAFT_147190</name>
</gene>
<dbReference type="EMBL" id="KV440984">
    <property type="protein sequence ID" value="OAD72218.1"/>
    <property type="molecule type" value="Genomic_DNA"/>
</dbReference>
<reference evidence="3" key="1">
    <citation type="submission" date="2015-06" db="EMBL/GenBank/DDBJ databases">
        <title>Expansion of signal transduction pathways in fungi by whole-genome duplication.</title>
        <authorList>
            <consortium name="DOE Joint Genome Institute"/>
            <person name="Corrochano L.M."/>
            <person name="Kuo A."/>
            <person name="Marcet-Houben M."/>
            <person name="Polaino S."/>
            <person name="Salamov A."/>
            <person name="Villalobos J.M."/>
            <person name="Alvarez M.I."/>
            <person name="Avalos J."/>
            <person name="Benito E.P."/>
            <person name="Benoit I."/>
            <person name="Burger G."/>
            <person name="Camino L.P."/>
            <person name="Canovas D."/>
            <person name="Cerda-Olmedo E."/>
            <person name="Cheng J.-F."/>
            <person name="Dominguez A."/>
            <person name="Elias M."/>
            <person name="Eslava A.P."/>
            <person name="Glaser F."/>
            <person name="Grimwood J."/>
            <person name="Gutierrez G."/>
            <person name="Heitman J."/>
            <person name="Henrissat B."/>
            <person name="Iturriaga E.A."/>
            <person name="Lang B.F."/>
            <person name="Lavin J.L."/>
            <person name="Lee S."/>
            <person name="Li W."/>
            <person name="Lindquist E."/>
            <person name="Lopez-Garcia S."/>
            <person name="Luque E.M."/>
            <person name="Marcos A.T."/>
            <person name="Martin J."/>
            <person name="McCluskey K."/>
            <person name="Medina H.R."/>
            <person name="Miralles-Duran A."/>
            <person name="Miyazaki A."/>
            <person name="Munoz-Torres E."/>
            <person name="Oguiza J.A."/>
            <person name="Ohm R."/>
            <person name="Olmedo M."/>
            <person name="Orejas M."/>
            <person name="Ortiz-Castellanos L."/>
            <person name="Pisabarro A.G."/>
            <person name="Rodriguez-Romero J."/>
            <person name="Ruiz-Herrera J."/>
            <person name="Ruiz-Vazquez R."/>
            <person name="Sanz C."/>
            <person name="Schackwitz W."/>
            <person name="Schmutz J."/>
            <person name="Shahriari M."/>
            <person name="Shelest E."/>
            <person name="Silva-Franco F."/>
            <person name="Soanes D."/>
            <person name="Syed K."/>
            <person name="Tagua V.G."/>
            <person name="Talbot N.J."/>
            <person name="Thon M."/>
            <person name="De vries R.P."/>
            <person name="Wiebenga A."/>
            <person name="Yadav J.S."/>
            <person name="Braun E.L."/>
            <person name="Baker S."/>
            <person name="Garre V."/>
            <person name="Horwitz B."/>
            <person name="Torres-Martinez S."/>
            <person name="Idnurm A."/>
            <person name="Herrera-Estrella A."/>
            <person name="Gabaldon T."/>
            <person name="Grigoriev I.V."/>
        </authorList>
    </citation>
    <scope>NUCLEOTIDE SEQUENCE [LARGE SCALE GENOMIC DNA]</scope>
    <source>
        <strain evidence="3">NRRL 1555(-)</strain>
    </source>
</reference>
<evidence type="ECO:0000313" key="3">
    <source>
        <dbReference type="Proteomes" id="UP000077315"/>
    </source>
</evidence>
<evidence type="ECO:0000256" key="1">
    <source>
        <dbReference type="SAM" id="MobiDB-lite"/>
    </source>
</evidence>
<dbReference type="RefSeq" id="XP_018290258.1">
    <property type="nucleotide sequence ID" value="XM_018431812.1"/>
</dbReference>
<protein>
    <submittedName>
        <fullName evidence="2">Uncharacterized protein</fullName>
    </submittedName>
</protein>
<evidence type="ECO:0000313" key="2">
    <source>
        <dbReference type="EMBL" id="OAD72218.1"/>
    </source>
</evidence>
<keyword evidence="3" id="KW-1185">Reference proteome</keyword>
<sequence length="117" mass="12992">MPLWGNDASSSRADTPKIKLYSPPYHVPPRGFPEDVVPPISTKDMKHSSRPSGHPGGQRLEYKNGCFHKAPDKVSKAPKEGQILLHLFMRIAQMENRVADAIKAKAIFVIHSSHNAQ</sequence>
<name>A0A162N8Y6_PHYB8</name>
<dbReference type="GeneID" id="28992718"/>
<feature type="region of interest" description="Disordered" evidence="1">
    <location>
        <begin position="1"/>
        <end position="63"/>
    </location>
</feature>
<dbReference type="VEuPathDB" id="FungiDB:PHYBLDRAFT_147190"/>
<proteinExistence type="predicted"/>
<accession>A0A162N8Y6</accession>
<dbReference type="AlphaFoldDB" id="A0A162N8Y6"/>
<dbReference type="InParanoid" id="A0A162N8Y6"/>
<organism evidence="2 3">
    <name type="scientific">Phycomyces blakesleeanus (strain ATCC 8743b / DSM 1359 / FGSC 10004 / NBRC 33097 / NRRL 1555)</name>
    <dbReference type="NCBI Taxonomy" id="763407"/>
    <lineage>
        <taxon>Eukaryota</taxon>
        <taxon>Fungi</taxon>
        <taxon>Fungi incertae sedis</taxon>
        <taxon>Mucoromycota</taxon>
        <taxon>Mucoromycotina</taxon>
        <taxon>Mucoromycetes</taxon>
        <taxon>Mucorales</taxon>
        <taxon>Phycomycetaceae</taxon>
        <taxon>Phycomyces</taxon>
    </lineage>
</organism>
<dbReference type="Proteomes" id="UP000077315">
    <property type="component" value="Unassembled WGS sequence"/>
</dbReference>